<dbReference type="EMBL" id="RCML01000027">
    <property type="protein sequence ID" value="KAG2997340.1"/>
    <property type="molecule type" value="Genomic_DNA"/>
</dbReference>
<proteinExistence type="predicted"/>
<keyword evidence="7" id="KW-1185">Reference proteome</keyword>
<dbReference type="OrthoDB" id="89984at2759"/>
<dbReference type="EMBL" id="RCMI01000975">
    <property type="protein sequence ID" value="KAG2893064.1"/>
    <property type="molecule type" value="Genomic_DNA"/>
</dbReference>
<organism evidence="6 7">
    <name type="scientific">Phytophthora cactorum</name>
    <dbReference type="NCBI Taxonomy" id="29920"/>
    <lineage>
        <taxon>Eukaryota</taxon>
        <taxon>Sar</taxon>
        <taxon>Stramenopiles</taxon>
        <taxon>Oomycota</taxon>
        <taxon>Peronosporomycetes</taxon>
        <taxon>Peronosporales</taxon>
        <taxon>Peronosporaceae</taxon>
        <taxon>Phytophthora</taxon>
    </lineage>
</organism>
<dbReference type="EMBL" id="MJFZ01000534">
    <property type="protein sequence ID" value="RAW27826.1"/>
    <property type="molecule type" value="Genomic_DNA"/>
</dbReference>
<evidence type="ECO:0000313" key="4">
    <source>
        <dbReference type="EMBL" id="KAG2997340.1"/>
    </source>
</evidence>
<reference evidence="1" key="2">
    <citation type="submission" date="2018-10" db="EMBL/GenBank/DDBJ databases">
        <title>Effector identification in a new, highly contiguous assembly of the strawberry crown rot pathogen Phytophthora cactorum.</title>
        <authorList>
            <person name="Armitage A.D."/>
            <person name="Nellist C.F."/>
            <person name="Bates H."/>
            <person name="Vickerstaff R.J."/>
            <person name="Harrison R.J."/>
        </authorList>
    </citation>
    <scope>NUCLEOTIDE SEQUENCE</scope>
    <source>
        <strain evidence="1">15-7</strain>
        <strain evidence="2">4032</strain>
        <strain evidence="3">4040</strain>
        <strain evidence="4">P415</strain>
        <strain evidence="5">P421</strain>
    </source>
</reference>
<name>A0A329RWB9_9STRA</name>
<evidence type="ECO:0000313" key="5">
    <source>
        <dbReference type="EMBL" id="KAG3212603.1"/>
    </source>
</evidence>
<evidence type="ECO:0000313" key="3">
    <source>
        <dbReference type="EMBL" id="KAG2905876.1"/>
    </source>
</evidence>
<dbReference type="EMBL" id="RCMG01000938">
    <property type="protein sequence ID" value="KAG2841568.1"/>
    <property type="molecule type" value="Genomic_DNA"/>
</dbReference>
<dbReference type="Proteomes" id="UP000251314">
    <property type="component" value="Unassembled WGS sequence"/>
</dbReference>
<evidence type="ECO:0000313" key="7">
    <source>
        <dbReference type="Proteomes" id="UP000251314"/>
    </source>
</evidence>
<dbReference type="Proteomes" id="UP000735874">
    <property type="component" value="Unassembled WGS sequence"/>
</dbReference>
<dbReference type="EMBL" id="RCMK01000978">
    <property type="protein sequence ID" value="KAG2905876.1"/>
    <property type="molecule type" value="Genomic_DNA"/>
</dbReference>
<evidence type="ECO:0000313" key="2">
    <source>
        <dbReference type="EMBL" id="KAG2893064.1"/>
    </source>
</evidence>
<accession>A0A329RWB9</accession>
<comment type="caution">
    <text evidence="6">The sequence shown here is derived from an EMBL/GenBank/DDBJ whole genome shotgun (WGS) entry which is preliminary data.</text>
</comment>
<evidence type="ECO:0000313" key="1">
    <source>
        <dbReference type="EMBL" id="KAG2841568.1"/>
    </source>
</evidence>
<dbReference type="AlphaFoldDB" id="A0A329RWB9"/>
<dbReference type="EMBL" id="RCMV01000818">
    <property type="protein sequence ID" value="KAG3212603.1"/>
    <property type="molecule type" value="Genomic_DNA"/>
</dbReference>
<evidence type="ECO:0000313" key="6">
    <source>
        <dbReference type="EMBL" id="RAW27826.1"/>
    </source>
</evidence>
<protein>
    <submittedName>
        <fullName evidence="6">Uncharacterized protein</fullName>
    </submittedName>
</protein>
<reference evidence="6 7" key="1">
    <citation type="submission" date="2018-01" db="EMBL/GenBank/DDBJ databases">
        <title>Draft genome of the strawberry crown rot pathogen Phytophthora cactorum.</title>
        <authorList>
            <person name="Armitage A.D."/>
            <person name="Lysoe E."/>
            <person name="Nellist C.F."/>
            <person name="Harrison R.J."/>
            <person name="Brurberg M.B."/>
        </authorList>
    </citation>
    <scope>NUCLEOTIDE SEQUENCE [LARGE SCALE GENOMIC DNA]</scope>
    <source>
        <strain evidence="6 7">10300</strain>
    </source>
</reference>
<dbReference type="Proteomes" id="UP000736787">
    <property type="component" value="Unassembled WGS sequence"/>
</dbReference>
<dbReference type="VEuPathDB" id="FungiDB:PC110_g15784"/>
<dbReference type="Proteomes" id="UP000774804">
    <property type="component" value="Unassembled WGS sequence"/>
</dbReference>
<dbReference type="Proteomes" id="UP000697107">
    <property type="component" value="Unassembled WGS sequence"/>
</dbReference>
<dbReference type="Proteomes" id="UP000760860">
    <property type="component" value="Unassembled WGS sequence"/>
</dbReference>
<gene>
    <name evidence="6" type="ORF">PC110_g15784</name>
    <name evidence="1" type="ORF">PC113_g19002</name>
    <name evidence="2" type="ORF">PC115_g18595</name>
    <name evidence="3" type="ORF">PC117_g20642</name>
    <name evidence="4" type="ORF">PC118_g1943</name>
    <name evidence="5" type="ORF">PC129_g16434</name>
</gene>
<sequence length="110" mass="12169">MLKVALTNGRTYASDVTIFMCALEVESVEVQNTMGENANDPHKNDFKSQSGTDYSFRVYGCPVGAKEDVGFFPEKVGCSDAGWYRVVVYSQPKNDIVKVTAISRNTENDD</sequence>